<evidence type="ECO:0008006" key="11">
    <source>
        <dbReference type="Google" id="ProtNLM"/>
    </source>
</evidence>
<dbReference type="InterPro" id="IPR007330">
    <property type="entry name" value="MIT_dom"/>
</dbReference>
<evidence type="ECO:0000313" key="10">
    <source>
        <dbReference type="EMBL" id="CAD7260596.1"/>
    </source>
</evidence>
<accession>A0A7R9AUN6</accession>
<keyword evidence="4" id="KW-0967">Endosome</keyword>
<dbReference type="PANTHER" id="PTHR23074">
    <property type="entry name" value="AAA DOMAIN-CONTAINING"/>
    <property type="match status" value="1"/>
</dbReference>
<dbReference type="SUPFAM" id="SSF116846">
    <property type="entry name" value="MIT domain"/>
    <property type="match status" value="1"/>
</dbReference>
<dbReference type="SMART" id="SM00382">
    <property type="entry name" value="AAA"/>
    <property type="match status" value="1"/>
</dbReference>
<evidence type="ECO:0000259" key="9">
    <source>
        <dbReference type="SMART" id="SM00745"/>
    </source>
</evidence>
<dbReference type="GO" id="GO:0016887">
    <property type="term" value="F:ATP hydrolysis activity"/>
    <property type="evidence" value="ECO:0007669"/>
    <property type="project" value="InterPro"/>
</dbReference>
<proteinExistence type="inferred from homology"/>
<dbReference type="Pfam" id="PF09336">
    <property type="entry name" value="Vps4_C"/>
    <property type="match status" value="1"/>
</dbReference>
<dbReference type="FunFam" id="3.40.50.300:FF:000043">
    <property type="entry name" value="Vacuolar protein sorting-associated protein 4"/>
    <property type="match status" value="1"/>
</dbReference>
<dbReference type="Pfam" id="PF04212">
    <property type="entry name" value="MIT"/>
    <property type="match status" value="1"/>
</dbReference>
<evidence type="ECO:0000256" key="1">
    <source>
        <dbReference type="ARBA" id="ARBA00004481"/>
    </source>
</evidence>
<evidence type="ECO:0000256" key="5">
    <source>
        <dbReference type="ARBA" id="ARBA00022840"/>
    </source>
</evidence>
<dbReference type="GO" id="GO:0007033">
    <property type="term" value="P:vacuole organization"/>
    <property type="evidence" value="ECO:0007669"/>
    <property type="project" value="TreeGrafter"/>
</dbReference>
<protein>
    <recommendedName>
        <fullName evidence="11">Vesicle-fusing ATPase</fullName>
    </recommendedName>
</protein>
<dbReference type="InterPro" id="IPR041569">
    <property type="entry name" value="AAA_lid_3"/>
</dbReference>
<dbReference type="InterPro" id="IPR003959">
    <property type="entry name" value="ATPase_AAA_core"/>
</dbReference>
<evidence type="ECO:0000256" key="7">
    <source>
        <dbReference type="SAM" id="MobiDB-lite"/>
    </source>
</evidence>
<dbReference type="Pfam" id="PF00004">
    <property type="entry name" value="AAA"/>
    <property type="match status" value="1"/>
</dbReference>
<dbReference type="GO" id="GO:0010008">
    <property type="term" value="C:endosome membrane"/>
    <property type="evidence" value="ECO:0007669"/>
    <property type="project" value="UniProtKB-SubCell"/>
</dbReference>
<dbReference type="SUPFAM" id="SSF52540">
    <property type="entry name" value="P-loop containing nucleoside triphosphate hydrolases"/>
    <property type="match status" value="1"/>
</dbReference>
<dbReference type="SMART" id="SM00745">
    <property type="entry name" value="MIT"/>
    <property type="match status" value="1"/>
</dbReference>
<feature type="domain" description="AAA+ ATPase" evidence="8">
    <location>
        <begin position="288"/>
        <end position="424"/>
    </location>
</feature>
<reference evidence="10" key="1">
    <citation type="submission" date="2020-11" db="EMBL/GenBank/DDBJ databases">
        <authorList>
            <person name="Tran Van P."/>
        </authorList>
    </citation>
    <scope>NUCLEOTIDE SEQUENCE</scope>
</reference>
<dbReference type="AlphaFoldDB" id="A0A7R9AUN6"/>
<dbReference type="FunFam" id="1.10.8.60:FF:000015">
    <property type="entry name" value="vacuolar protein sorting-associated protein 4A"/>
    <property type="match status" value="1"/>
</dbReference>
<comment type="similarity">
    <text evidence="2">Belongs to the AAA ATPase family.</text>
</comment>
<dbReference type="Gene3D" id="3.40.50.300">
    <property type="entry name" value="P-loop containing nucleotide triphosphate hydrolases"/>
    <property type="match status" value="1"/>
</dbReference>
<dbReference type="InterPro" id="IPR015415">
    <property type="entry name" value="Spast_Vps4_C"/>
</dbReference>
<dbReference type="PANTHER" id="PTHR23074:SF83">
    <property type="entry name" value="VACUOLAR PROTEIN SORTING-ASSOCIATED PROTEIN 4A"/>
    <property type="match status" value="1"/>
</dbReference>
<keyword evidence="5" id="KW-0067">ATP-binding</keyword>
<keyword evidence="6" id="KW-0472">Membrane</keyword>
<dbReference type="GO" id="GO:0016197">
    <property type="term" value="P:endosomal transport"/>
    <property type="evidence" value="ECO:0007669"/>
    <property type="project" value="TreeGrafter"/>
</dbReference>
<gene>
    <name evidence="10" type="ORF">TSIB3V08_LOCUS4766</name>
</gene>
<dbReference type="EMBL" id="OC001757">
    <property type="protein sequence ID" value="CAD7260596.1"/>
    <property type="molecule type" value="Genomic_DNA"/>
</dbReference>
<organism evidence="10">
    <name type="scientific">Timema shepardi</name>
    <name type="common">Walking stick</name>
    <dbReference type="NCBI Taxonomy" id="629360"/>
    <lineage>
        <taxon>Eukaryota</taxon>
        <taxon>Metazoa</taxon>
        <taxon>Ecdysozoa</taxon>
        <taxon>Arthropoda</taxon>
        <taxon>Hexapoda</taxon>
        <taxon>Insecta</taxon>
        <taxon>Pterygota</taxon>
        <taxon>Neoptera</taxon>
        <taxon>Polyneoptera</taxon>
        <taxon>Phasmatodea</taxon>
        <taxon>Timematodea</taxon>
        <taxon>Timematoidea</taxon>
        <taxon>Timematidae</taxon>
        <taxon>Timema</taxon>
    </lineage>
</organism>
<dbReference type="Pfam" id="PF17862">
    <property type="entry name" value="AAA_lid_3"/>
    <property type="match status" value="1"/>
</dbReference>
<dbReference type="InterPro" id="IPR027417">
    <property type="entry name" value="P-loop_NTPase"/>
</dbReference>
<evidence type="ECO:0000256" key="6">
    <source>
        <dbReference type="ARBA" id="ARBA00023136"/>
    </source>
</evidence>
<evidence type="ECO:0000256" key="2">
    <source>
        <dbReference type="ARBA" id="ARBA00006914"/>
    </source>
</evidence>
<dbReference type="Gene3D" id="1.20.58.80">
    <property type="entry name" value="Phosphotransferase system, lactose/cellobiose-type IIA subunit"/>
    <property type="match status" value="1"/>
</dbReference>
<dbReference type="InterPro" id="IPR003593">
    <property type="entry name" value="AAA+_ATPase"/>
</dbReference>
<keyword evidence="3" id="KW-0547">Nucleotide-binding</keyword>
<feature type="domain" description="MIT" evidence="9">
    <location>
        <begin position="142"/>
        <end position="220"/>
    </location>
</feature>
<dbReference type="GO" id="GO:0005524">
    <property type="term" value="F:ATP binding"/>
    <property type="evidence" value="ECO:0007669"/>
    <property type="project" value="UniProtKB-KW"/>
</dbReference>
<dbReference type="InterPro" id="IPR036181">
    <property type="entry name" value="MIT_dom_sf"/>
</dbReference>
<comment type="subcellular location">
    <subcellularLocation>
        <location evidence="1">Endosome membrane</location>
        <topology evidence="1">Peripheral membrane protein</topology>
    </subcellularLocation>
</comment>
<name>A0A7R9AUN6_TIMSH</name>
<feature type="region of interest" description="Disordered" evidence="7">
    <location>
        <begin position="53"/>
        <end position="77"/>
    </location>
</feature>
<evidence type="ECO:0000256" key="4">
    <source>
        <dbReference type="ARBA" id="ARBA00022753"/>
    </source>
</evidence>
<sequence length="717" mass="80379">MSEKPPPVRPTEIRTTISPSLAVELNTTGALANYDTEAGIGKVELEKVNPHLSGGRVENHLGKTTLSSPDRDSNLDLPVLSSRAQHDKRVSQLRHRGGEERILAVVKPLTASVQPQATNKIPIRLINAYGTGTSIVKINMNTSFKLKKAISFFTRAIEQDNKRNYEYALNMYLEGVQLLIEVSRYEGNSDHSREVILNKCSHYLDRAERLKTYLLKRNYQSDISSKPSETEDVETKLLQGKMEGVIVETDCAVTWSDVVNLEDVKKTLEEAVILPLKFPQIFTGMRKTWKGILLFGPPGTGKSLLAKALASEAKASTFISVSSSDLVSKFFGDSEKMVKNIFKLARSRKPSIIFIDEVDSLCSSRSFTESDATRRIKTEFLVQMEGVTSNNDGVLILGATNIPWALDAGIRRRFEKRIYVPLPNEIVRYYMFRFHIGDTPNDINDRDLRELAKLTDMYSGADINILVRDATMQPIRKILAATHFRRVTGRCPANPSVILDDLLTPCRSKSPGAIPMDWQQVPSDKLIEPLVTMDDMRRAIVSSKATVTAQDLRSTTSYYPFGLYALSTNYANGLGIGRVELEEVIPHMLGGRFYLPDHLCDLVLRAPSNRSRALKFNPLYFQKCSVTQWVGEEIASHVEARLLRTGRSSLSLLCSISDTVFFTSNSRFDAILRSFSPQSRVFPPFELQAESITDDSVSTRQEHALLNRRARALGELY</sequence>
<dbReference type="Gene3D" id="1.10.8.60">
    <property type="match status" value="1"/>
</dbReference>
<evidence type="ECO:0000256" key="3">
    <source>
        <dbReference type="ARBA" id="ARBA00022741"/>
    </source>
</evidence>
<dbReference type="InterPro" id="IPR050304">
    <property type="entry name" value="MT-severing_AAA_ATPase"/>
</dbReference>
<evidence type="ECO:0000259" key="8">
    <source>
        <dbReference type="SMART" id="SM00382"/>
    </source>
</evidence>